<dbReference type="InterPro" id="IPR004206">
    <property type="entry name" value="mRNA_triPase_Cet1"/>
</dbReference>
<name>A0A8E2JTQ4_9PEZI</name>
<comment type="cofactor">
    <cofactor evidence="1 8">
        <name>Mg(2+)</name>
        <dbReference type="ChEBI" id="CHEBI:18420"/>
    </cofactor>
</comment>
<dbReference type="Pfam" id="PF02940">
    <property type="entry name" value="mRNA_triPase"/>
    <property type="match status" value="1"/>
</dbReference>
<sequence length="373" mass="42562">MDIRSLINPTPSSRLPTPPPSLPKGIRKRKRHDPIPIWAVREDISRRKVVPKAEAPDEAQGPPPAQLQAQSQTPANWEPSITNDKPYDEITRLVCDFLWENVVNNEVLRRAVAERPGTQVEIEAKWGQIQDRITKHRIAGIHESECVVRKGDLEGTKFESTMSEEQHKRMNFFLNDCVVRAKPNTTPAPGATRAPLDYKHVRQTDSFYELNQAGFDLLAPTTQTILQSSSRQKVRVSRDTKTGEILEKIIKHRVINLEISSPQTEWDYRISVNLEINYPGPLEGLAESEERGRSYTRKKDRMCYSHLQSYRIDLTQVTNPEGEKNHELEIELDAAKLIAEAEKIHHNAPSMYEEMVGGMVNNLRVLSRSIGQR</sequence>
<comment type="subcellular location">
    <subcellularLocation>
        <location evidence="2 8">Nucleus</location>
    </subcellularLocation>
</comment>
<dbReference type="GO" id="GO:0004651">
    <property type="term" value="F:polynucleotide 5'-phosphatase activity"/>
    <property type="evidence" value="ECO:0007669"/>
    <property type="project" value="UniProtKB-UniRule"/>
</dbReference>
<dbReference type="Gene3D" id="3.20.100.10">
    <property type="entry name" value="mRNA triphosphatase Cet1-like"/>
    <property type="match status" value="1"/>
</dbReference>
<keyword evidence="12" id="KW-1185">Reference proteome</keyword>
<feature type="domain" description="mRNA triphosphatase Cet1-like" evidence="10">
    <location>
        <begin position="88"/>
        <end position="332"/>
    </location>
</feature>
<protein>
    <recommendedName>
        <fullName evidence="8">mRNA-capping enzyme subunit beta</fullName>
        <ecNumber evidence="8">3.6.1.74</ecNumber>
    </recommendedName>
    <alternativeName>
        <fullName evidence="8">mRNA 5'-phosphatase</fullName>
    </alternativeName>
    <alternativeName>
        <fullName evidence="8">mRNA 5'-triphosphate monophosphatase</fullName>
    </alternativeName>
</protein>
<dbReference type="PANTHER" id="PTHR28118:SF1">
    <property type="entry name" value="POLYNUCLEOTIDE 5'-TRIPHOSPHATASE CTL1-RELATED"/>
    <property type="match status" value="1"/>
</dbReference>
<evidence type="ECO:0000256" key="6">
    <source>
        <dbReference type="ARBA" id="ARBA00023242"/>
    </source>
</evidence>
<evidence type="ECO:0000256" key="5">
    <source>
        <dbReference type="ARBA" id="ARBA00022801"/>
    </source>
</evidence>
<dbReference type="GO" id="GO:0140818">
    <property type="term" value="F:mRNA 5'-triphosphate monophosphatase activity"/>
    <property type="evidence" value="ECO:0007669"/>
    <property type="project" value="UniProtKB-EC"/>
</dbReference>
<reference evidence="11 12" key="1">
    <citation type="journal article" date="2016" name="Nat. Commun.">
        <title>Ectomycorrhizal ecology is imprinted in the genome of the dominant symbiotic fungus Cenococcum geophilum.</title>
        <authorList>
            <consortium name="DOE Joint Genome Institute"/>
            <person name="Peter M."/>
            <person name="Kohler A."/>
            <person name="Ohm R.A."/>
            <person name="Kuo A."/>
            <person name="Krutzmann J."/>
            <person name="Morin E."/>
            <person name="Arend M."/>
            <person name="Barry K.W."/>
            <person name="Binder M."/>
            <person name="Choi C."/>
            <person name="Clum A."/>
            <person name="Copeland A."/>
            <person name="Grisel N."/>
            <person name="Haridas S."/>
            <person name="Kipfer T."/>
            <person name="LaButti K."/>
            <person name="Lindquist E."/>
            <person name="Lipzen A."/>
            <person name="Maire R."/>
            <person name="Meier B."/>
            <person name="Mihaltcheva S."/>
            <person name="Molinier V."/>
            <person name="Murat C."/>
            <person name="Poggeler S."/>
            <person name="Quandt C.A."/>
            <person name="Sperisen C."/>
            <person name="Tritt A."/>
            <person name="Tisserant E."/>
            <person name="Crous P.W."/>
            <person name="Henrissat B."/>
            <person name="Nehls U."/>
            <person name="Egli S."/>
            <person name="Spatafora J.W."/>
            <person name="Grigoriev I.V."/>
            <person name="Martin F.M."/>
        </authorList>
    </citation>
    <scope>NUCLEOTIDE SEQUENCE [LARGE SCALE GENOMIC DNA]</scope>
    <source>
        <strain evidence="11 12">CBS 207.34</strain>
    </source>
</reference>
<comment type="subunit">
    <text evidence="8">Heterodimer. The mRNA-capping enzyme is composed of two separate chains alpha and beta, respectively a mRNA guanylyltransferase and an mRNA 5'-triphosphate monophosphatase.</text>
</comment>
<evidence type="ECO:0000313" key="12">
    <source>
        <dbReference type="Proteomes" id="UP000250140"/>
    </source>
</evidence>
<dbReference type="GO" id="GO:0006370">
    <property type="term" value="P:7-methylguanosine mRNA capping"/>
    <property type="evidence" value="ECO:0007669"/>
    <property type="project" value="UniProtKB-UniRule"/>
</dbReference>
<dbReference type="InterPro" id="IPR033469">
    <property type="entry name" value="CYTH-like_dom_sf"/>
</dbReference>
<dbReference type="InterPro" id="IPR040343">
    <property type="entry name" value="Cet1/Ctl1"/>
</dbReference>
<dbReference type="AlphaFoldDB" id="A0A8E2JTQ4"/>
<evidence type="ECO:0000313" key="11">
    <source>
        <dbReference type="EMBL" id="OCL09224.1"/>
    </source>
</evidence>
<dbReference type="CDD" id="cd07470">
    <property type="entry name" value="CYTH-like_mRNA_RTPase"/>
    <property type="match status" value="1"/>
</dbReference>
<accession>A0A8E2JTQ4</accession>
<comment type="catalytic activity">
    <reaction evidence="7">
        <text>a 5'-end triphospho-ribonucleoside in mRNA + H2O = a 5'-end diphospho-ribonucleoside in mRNA + phosphate + H(+)</text>
        <dbReference type="Rhea" id="RHEA:67004"/>
        <dbReference type="Rhea" id="RHEA-COMP:17164"/>
        <dbReference type="Rhea" id="RHEA-COMP:17165"/>
        <dbReference type="ChEBI" id="CHEBI:15377"/>
        <dbReference type="ChEBI" id="CHEBI:15378"/>
        <dbReference type="ChEBI" id="CHEBI:43474"/>
        <dbReference type="ChEBI" id="CHEBI:167616"/>
        <dbReference type="ChEBI" id="CHEBI:167618"/>
        <dbReference type="EC" id="3.6.1.74"/>
    </reaction>
    <physiologicalReaction direction="left-to-right" evidence="7">
        <dbReference type="Rhea" id="RHEA:67005"/>
    </physiologicalReaction>
</comment>
<evidence type="ECO:0000256" key="1">
    <source>
        <dbReference type="ARBA" id="ARBA00001946"/>
    </source>
</evidence>
<proteinExistence type="inferred from homology"/>
<dbReference type="PANTHER" id="PTHR28118">
    <property type="entry name" value="POLYNUCLEOTIDE 5'-TRIPHOSPHATASE-RELATED"/>
    <property type="match status" value="1"/>
</dbReference>
<organism evidence="11 12">
    <name type="scientific">Glonium stellatum</name>
    <dbReference type="NCBI Taxonomy" id="574774"/>
    <lineage>
        <taxon>Eukaryota</taxon>
        <taxon>Fungi</taxon>
        <taxon>Dikarya</taxon>
        <taxon>Ascomycota</taxon>
        <taxon>Pezizomycotina</taxon>
        <taxon>Dothideomycetes</taxon>
        <taxon>Pleosporomycetidae</taxon>
        <taxon>Gloniales</taxon>
        <taxon>Gloniaceae</taxon>
        <taxon>Glonium</taxon>
    </lineage>
</organism>
<evidence type="ECO:0000256" key="7">
    <source>
        <dbReference type="ARBA" id="ARBA00047740"/>
    </source>
</evidence>
<dbReference type="OrthoDB" id="272147at2759"/>
<dbReference type="InterPro" id="IPR037009">
    <property type="entry name" value="mRNA_triPase_Cet1_sf"/>
</dbReference>
<evidence type="ECO:0000259" key="10">
    <source>
        <dbReference type="Pfam" id="PF02940"/>
    </source>
</evidence>
<gene>
    <name evidence="11" type="ORF">AOQ84DRAFT_354118</name>
</gene>
<feature type="region of interest" description="Disordered" evidence="9">
    <location>
        <begin position="1"/>
        <end position="83"/>
    </location>
</feature>
<dbReference type="SUPFAM" id="SSF55154">
    <property type="entry name" value="CYTH-like phosphatases"/>
    <property type="match status" value="1"/>
</dbReference>
<dbReference type="EMBL" id="KV749480">
    <property type="protein sequence ID" value="OCL09224.1"/>
    <property type="molecule type" value="Genomic_DNA"/>
</dbReference>
<keyword evidence="4 8" id="KW-0507">mRNA processing</keyword>
<dbReference type="Proteomes" id="UP000250140">
    <property type="component" value="Unassembled WGS sequence"/>
</dbReference>
<comment type="similarity">
    <text evidence="3 8">Belongs to the fungal TPase family.</text>
</comment>
<dbReference type="GO" id="GO:0031533">
    <property type="term" value="C:mRNA capping enzyme complex"/>
    <property type="evidence" value="ECO:0007669"/>
    <property type="project" value="UniProtKB-UniRule"/>
</dbReference>
<evidence type="ECO:0000256" key="2">
    <source>
        <dbReference type="ARBA" id="ARBA00004123"/>
    </source>
</evidence>
<dbReference type="EC" id="3.6.1.74" evidence="8"/>
<comment type="function">
    <text evidence="8">First step of mRNA capping. Converts the 5'-triphosphate end of a nascent mRNA chain into a diphosphate end.</text>
</comment>
<evidence type="ECO:0000256" key="9">
    <source>
        <dbReference type="SAM" id="MobiDB-lite"/>
    </source>
</evidence>
<evidence type="ECO:0000256" key="3">
    <source>
        <dbReference type="ARBA" id="ARBA00006345"/>
    </source>
</evidence>
<feature type="compositionally biased region" description="Low complexity" evidence="9">
    <location>
        <begin position="66"/>
        <end position="75"/>
    </location>
</feature>
<evidence type="ECO:0000256" key="8">
    <source>
        <dbReference type="RuleBase" id="RU367053"/>
    </source>
</evidence>
<keyword evidence="8" id="KW-0506">mRNA capping</keyword>
<keyword evidence="6 8" id="KW-0539">Nucleus</keyword>
<keyword evidence="5 8" id="KW-0378">Hydrolase</keyword>
<evidence type="ECO:0000256" key="4">
    <source>
        <dbReference type="ARBA" id="ARBA00022664"/>
    </source>
</evidence>